<protein>
    <submittedName>
        <fullName evidence="1">Uncharacterized protein</fullName>
    </submittedName>
</protein>
<sequence>MACFSLCSASVHQRAIHYVGALPHTPEPETI</sequence>
<proteinExistence type="predicted"/>
<reference evidence="1" key="2">
    <citation type="journal article" date="2015" name="Fish Shellfish Immunol.">
        <title>Early steps in the European eel (Anguilla anguilla)-Vibrio vulnificus interaction in the gills: Role of the RtxA13 toxin.</title>
        <authorList>
            <person name="Callol A."/>
            <person name="Pajuelo D."/>
            <person name="Ebbesson L."/>
            <person name="Teles M."/>
            <person name="MacKenzie S."/>
            <person name="Amaro C."/>
        </authorList>
    </citation>
    <scope>NUCLEOTIDE SEQUENCE</scope>
</reference>
<accession>A0A0E9P866</accession>
<dbReference type="AlphaFoldDB" id="A0A0E9P866"/>
<name>A0A0E9P866_ANGAN</name>
<evidence type="ECO:0000313" key="1">
    <source>
        <dbReference type="EMBL" id="JAH00230.1"/>
    </source>
</evidence>
<organism evidence="1">
    <name type="scientific">Anguilla anguilla</name>
    <name type="common">European freshwater eel</name>
    <name type="synonym">Muraena anguilla</name>
    <dbReference type="NCBI Taxonomy" id="7936"/>
    <lineage>
        <taxon>Eukaryota</taxon>
        <taxon>Metazoa</taxon>
        <taxon>Chordata</taxon>
        <taxon>Craniata</taxon>
        <taxon>Vertebrata</taxon>
        <taxon>Euteleostomi</taxon>
        <taxon>Actinopterygii</taxon>
        <taxon>Neopterygii</taxon>
        <taxon>Teleostei</taxon>
        <taxon>Anguilliformes</taxon>
        <taxon>Anguillidae</taxon>
        <taxon>Anguilla</taxon>
    </lineage>
</organism>
<reference evidence="1" key="1">
    <citation type="submission" date="2014-11" db="EMBL/GenBank/DDBJ databases">
        <authorList>
            <person name="Amaro Gonzalez C."/>
        </authorList>
    </citation>
    <scope>NUCLEOTIDE SEQUENCE</scope>
</reference>
<dbReference type="EMBL" id="GBXM01108347">
    <property type="protein sequence ID" value="JAH00230.1"/>
    <property type="molecule type" value="Transcribed_RNA"/>
</dbReference>